<keyword evidence="3" id="KW-1185">Reference proteome</keyword>
<evidence type="ECO:0000313" key="3">
    <source>
        <dbReference type="Proteomes" id="UP001632038"/>
    </source>
</evidence>
<feature type="compositionally biased region" description="Basic residues" evidence="1">
    <location>
        <begin position="108"/>
        <end position="123"/>
    </location>
</feature>
<accession>A0ABD3BXH0</accession>
<gene>
    <name evidence="2" type="ORF">CASFOL_033624</name>
</gene>
<dbReference type="AlphaFoldDB" id="A0ABD3BXH0"/>
<protein>
    <submittedName>
        <fullName evidence="2">Uncharacterized protein</fullName>
    </submittedName>
</protein>
<feature type="region of interest" description="Disordered" evidence="1">
    <location>
        <begin position="1"/>
        <end position="44"/>
    </location>
</feature>
<feature type="compositionally biased region" description="Polar residues" evidence="1">
    <location>
        <begin position="77"/>
        <end position="91"/>
    </location>
</feature>
<proteinExistence type="predicted"/>
<reference evidence="3" key="1">
    <citation type="journal article" date="2024" name="IScience">
        <title>Strigolactones Initiate the Formation of Haustorium-like Structures in Castilleja.</title>
        <authorList>
            <person name="Buerger M."/>
            <person name="Peterson D."/>
            <person name="Chory J."/>
        </authorList>
    </citation>
    <scope>NUCLEOTIDE SEQUENCE [LARGE SCALE GENOMIC DNA]</scope>
</reference>
<evidence type="ECO:0000256" key="1">
    <source>
        <dbReference type="SAM" id="MobiDB-lite"/>
    </source>
</evidence>
<feature type="compositionally biased region" description="Basic and acidic residues" evidence="1">
    <location>
        <begin position="26"/>
        <end position="35"/>
    </location>
</feature>
<comment type="caution">
    <text evidence="2">The sequence shown here is derived from an EMBL/GenBank/DDBJ whole genome shotgun (WGS) entry which is preliminary data.</text>
</comment>
<dbReference type="EMBL" id="JAVIJP010000060">
    <property type="protein sequence ID" value="KAL3622213.1"/>
    <property type="molecule type" value="Genomic_DNA"/>
</dbReference>
<feature type="compositionally biased region" description="Basic and acidic residues" evidence="1">
    <location>
        <begin position="66"/>
        <end position="76"/>
    </location>
</feature>
<name>A0ABD3BXH0_9LAMI</name>
<sequence>MAEHVMSLDQENKVITNNGPSEKDDETDHHHHHEEEENADLETNNKFHLSGLNLAMILSFLSSSSDDSHNSNETIHDTQMGNHTKHGSCSQARRREINQFPAVERQSSKVHTKIRDSRHCRRL</sequence>
<dbReference type="Proteomes" id="UP001632038">
    <property type="component" value="Unassembled WGS sequence"/>
</dbReference>
<organism evidence="2 3">
    <name type="scientific">Castilleja foliolosa</name>
    <dbReference type="NCBI Taxonomy" id="1961234"/>
    <lineage>
        <taxon>Eukaryota</taxon>
        <taxon>Viridiplantae</taxon>
        <taxon>Streptophyta</taxon>
        <taxon>Embryophyta</taxon>
        <taxon>Tracheophyta</taxon>
        <taxon>Spermatophyta</taxon>
        <taxon>Magnoliopsida</taxon>
        <taxon>eudicotyledons</taxon>
        <taxon>Gunneridae</taxon>
        <taxon>Pentapetalae</taxon>
        <taxon>asterids</taxon>
        <taxon>lamiids</taxon>
        <taxon>Lamiales</taxon>
        <taxon>Orobanchaceae</taxon>
        <taxon>Pedicularideae</taxon>
        <taxon>Castillejinae</taxon>
        <taxon>Castilleja</taxon>
    </lineage>
</organism>
<feature type="region of interest" description="Disordered" evidence="1">
    <location>
        <begin position="63"/>
        <end position="123"/>
    </location>
</feature>
<evidence type="ECO:0000313" key="2">
    <source>
        <dbReference type="EMBL" id="KAL3622213.1"/>
    </source>
</evidence>